<feature type="non-terminal residue" evidence="1">
    <location>
        <position position="114"/>
    </location>
</feature>
<gene>
    <name evidence="1" type="ORF">S01H4_58531</name>
</gene>
<comment type="caution">
    <text evidence="1">The sequence shown here is derived from an EMBL/GenBank/DDBJ whole genome shotgun (WGS) entry which is preliminary data.</text>
</comment>
<name>X1EEF0_9ZZZZ</name>
<accession>X1EEF0</accession>
<dbReference type="EMBL" id="BART01034199">
    <property type="protein sequence ID" value="GAH15504.1"/>
    <property type="molecule type" value="Genomic_DNA"/>
</dbReference>
<evidence type="ECO:0000313" key="1">
    <source>
        <dbReference type="EMBL" id="GAH15504.1"/>
    </source>
</evidence>
<protein>
    <submittedName>
        <fullName evidence="1">Uncharacterized protein</fullName>
    </submittedName>
</protein>
<dbReference type="AlphaFoldDB" id="X1EEF0"/>
<organism evidence="1">
    <name type="scientific">marine sediment metagenome</name>
    <dbReference type="NCBI Taxonomy" id="412755"/>
    <lineage>
        <taxon>unclassified sequences</taxon>
        <taxon>metagenomes</taxon>
        <taxon>ecological metagenomes</taxon>
    </lineage>
</organism>
<proteinExistence type="predicted"/>
<reference evidence="1" key="1">
    <citation type="journal article" date="2014" name="Front. Microbiol.">
        <title>High frequency of phylogenetically diverse reductive dehalogenase-homologous genes in deep subseafloor sedimentary metagenomes.</title>
        <authorList>
            <person name="Kawai M."/>
            <person name="Futagami T."/>
            <person name="Toyoda A."/>
            <person name="Takaki Y."/>
            <person name="Nishi S."/>
            <person name="Hori S."/>
            <person name="Arai W."/>
            <person name="Tsubouchi T."/>
            <person name="Morono Y."/>
            <person name="Uchiyama I."/>
            <person name="Ito T."/>
            <person name="Fujiyama A."/>
            <person name="Inagaki F."/>
            <person name="Takami H."/>
        </authorList>
    </citation>
    <scope>NUCLEOTIDE SEQUENCE</scope>
    <source>
        <strain evidence="1">Expedition CK06-06</strain>
    </source>
</reference>
<sequence length="114" mass="13311">MIEFVNCNKDGGIYGFETVDYTIQAASSVLFDFPRTRTHYYYGFDVKRMYLPRDNFTFVIDNPYPYALGVSIVLENESGIQVIQEIYRENSDEYRIYVEGKNLQNVNVITCLMS</sequence>